<keyword evidence="7" id="KW-0472">Membrane</keyword>
<dbReference type="GO" id="GO:0016020">
    <property type="term" value="C:membrane"/>
    <property type="evidence" value="ECO:0007669"/>
    <property type="project" value="UniProtKB-SubCell"/>
</dbReference>
<dbReference type="InterPro" id="IPR005467">
    <property type="entry name" value="His_kinase_dom"/>
</dbReference>
<keyword evidence="4" id="KW-0597">Phosphoprotein</keyword>
<evidence type="ECO:0000256" key="5">
    <source>
        <dbReference type="ARBA" id="ARBA00022679"/>
    </source>
</evidence>
<dbReference type="Gene3D" id="3.30.565.10">
    <property type="entry name" value="Histidine kinase-like ATPase, C-terminal domain"/>
    <property type="match status" value="1"/>
</dbReference>
<comment type="caution">
    <text evidence="10">The sequence shown here is derived from an EMBL/GenBank/DDBJ whole genome shotgun (WGS) entry which is preliminary data.</text>
</comment>
<keyword evidence="11" id="KW-1185">Reference proteome</keyword>
<comment type="catalytic activity">
    <reaction evidence="1">
        <text>ATP + protein L-histidine = ADP + protein N-phospho-L-histidine.</text>
        <dbReference type="EC" id="2.7.13.3"/>
    </reaction>
</comment>
<dbReference type="PROSITE" id="PS50885">
    <property type="entry name" value="HAMP"/>
    <property type="match status" value="1"/>
</dbReference>
<evidence type="ECO:0000256" key="6">
    <source>
        <dbReference type="ARBA" id="ARBA00022777"/>
    </source>
</evidence>
<accession>M3AGA1</accession>
<dbReference type="OrthoDB" id="9795133at2"/>
<evidence type="ECO:0000259" key="9">
    <source>
        <dbReference type="PROSITE" id="PS50885"/>
    </source>
</evidence>
<dbReference type="Gene3D" id="1.10.287.130">
    <property type="match status" value="1"/>
</dbReference>
<evidence type="ECO:0000256" key="2">
    <source>
        <dbReference type="ARBA" id="ARBA00004370"/>
    </source>
</evidence>
<organism evidence="10 11">
    <name type="scientific">Paramagnetospirillum caucaseum</name>
    <dbReference type="NCBI Taxonomy" id="1244869"/>
    <lineage>
        <taxon>Bacteria</taxon>
        <taxon>Pseudomonadati</taxon>
        <taxon>Pseudomonadota</taxon>
        <taxon>Alphaproteobacteria</taxon>
        <taxon>Rhodospirillales</taxon>
        <taxon>Magnetospirillaceae</taxon>
        <taxon>Paramagnetospirillum</taxon>
    </lineage>
</organism>
<dbReference type="InterPro" id="IPR036097">
    <property type="entry name" value="HisK_dim/P_sf"/>
</dbReference>
<comment type="subcellular location">
    <subcellularLocation>
        <location evidence="2">Membrane</location>
    </subcellularLocation>
</comment>
<dbReference type="PANTHER" id="PTHR43304">
    <property type="entry name" value="PHYTOCHROME-LIKE PROTEIN CPH1"/>
    <property type="match status" value="1"/>
</dbReference>
<dbReference type="InterPro" id="IPR003594">
    <property type="entry name" value="HATPase_dom"/>
</dbReference>
<feature type="domain" description="Histidine kinase" evidence="8">
    <location>
        <begin position="409"/>
        <end position="623"/>
    </location>
</feature>
<evidence type="ECO:0000256" key="1">
    <source>
        <dbReference type="ARBA" id="ARBA00000085"/>
    </source>
</evidence>
<feature type="domain" description="HAMP" evidence="9">
    <location>
        <begin position="174"/>
        <end position="227"/>
    </location>
</feature>
<evidence type="ECO:0000313" key="11">
    <source>
        <dbReference type="Proteomes" id="UP000011744"/>
    </source>
</evidence>
<dbReference type="eggNOG" id="COG4251">
    <property type="taxonomic scope" value="Bacteria"/>
</dbReference>
<evidence type="ECO:0000256" key="7">
    <source>
        <dbReference type="SAM" id="Phobius"/>
    </source>
</evidence>
<sequence length="624" mass="69300">MTFAAALARKDSVAHRLITRLGLVGLALAVIIAAGLVTADYHIVTQRAEERFQEIEAGYLASLTENVWLQDDERLAQLVAGIHQFPHVQMVRVTDETGAVLAESGSRQDVDEASKSYPLSRAYSGRELNIGRLDVSMSRTRMLQPVFQRAWILFLANIVLMAGILSTLYWQVYRLVARPLARMAAHVRHTNLDKADWEMPLDSPDDELRDLAAAYTEMRLTIDRSYSAIQSREEHLRILFDNSPVSLWEEDFSRVKAEVESLRGRIDGGIEDYLDIHPDFIDRCAAQVEVINVNAATLALHNAPDRRALLGNLEKTFTPASRQAFARQIVAIWNGEVQLSVEGEVRTLDGFPRVVVVHWRVPPGHEERLDRVLVALENITDRKAAERALAASIDKLVRTNRDLERMTEITAHDLQEPVRGIVSFSQLLDRRVGRTLDAETHELLDYLAKAGQRMQDQVRGLLAYAQTAPQDAPVEPTGLGDALHQARAALSDEIGQSGAVIEAGPLPRVLGNARMLADLFTRLIDNGLKFTRTGSQPRIEITAYAADGVVGVAVTDHGIGILPSYADDVFQVFRRLHGPDEFPGIGIGLAICRKIVERLGGRIWIDTSVIEGCTIRFTLPQAPQ</sequence>
<dbReference type="Proteomes" id="UP000011744">
    <property type="component" value="Unassembled WGS sequence"/>
</dbReference>
<dbReference type="GO" id="GO:0000155">
    <property type="term" value="F:phosphorelay sensor kinase activity"/>
    <property type="evidence" value="ECO:0007669"/>
    <property type="project" value="InterPro"/>
</dbReference>
<dbReference type="InterPro" id="IPR003661">
    <property type="entry name" value="HisK_dim/P_dom"/>
</dbReference>
<dbReference type="SUPFAM" id="SSF55785">
    <property type="entry name" value="PYP-like sensor domain (PAS domain)"/>
    <property type="match status" value="1"/>
</dbReference>
<gene>
    <name evidence="10" type="ORF">H261_01587</name>
</gene>
<dbReference type="InterPro" id="IPR052162">
    <property type="entry name" value="Sensor_kinase/Photoreceptor"/>
</dbReference>
<dbReference type="PANTHER" id="PTHR43304:SF1">
    <property type="entry name" value="PAC DOMAIN-CONTAINING PROTEIN"/>
    <property type="match status" value="1"/>
</dbReference>
<dbReference type="RefSeq" id="WP_008613545.1">
    <property type="nucleotide sequence ID" value="NZ_AONQ01000002.1"/>
</dbReference>
<keyword evidence="7" id="KW-1133">Transmembrane helix</keyword>
<dbReference type="Pfam" id="PF02518">
    <property type="entry name" value="HATPase_c"/>
    <property type="match status" value="1"/>
</dbReference>
<dbReference type="InterPro" id="IPR003660">
    <property type="entry name" value="HAMP_dom"/>
</dbReference>
<dbReference type="Gene3D" id="6.10.340.10">
    <property type="match status" value="1"/>
</dbReference>
<dbReference type="Pfam" id="PF17149">
    <property type="entry name" value="CHASE5"/>
    <property type="match status" value="1"/>
</dbReference>
<evidence type="ECO:0000259" key="8">
    <source>
        <dbReference type="PROSITE" id="PS50109"/>
    </source>
</evidence>
<dbReference type="AlphaFoldDB" id="M3AGA1"/>
<evidence type="ECO:0000256" key="4">
    <source>
        <dbReference type="ARBA" id="ARBA00022553"/>
    </source>
</evidence>
<dbReference type="STRING" id="1244869.H261_01587"/>
<dbReference type="SUPFAM" id="SSF47384">
    <property type="entry name" value="Homodimeric domain of signal transducing histidine kinase"/>
    <property type="match status" value="1"/>
</dbReference>
<dbReference type="PROSITE" id="PS50109">
    <property type="entry name" value="HIS_KIN"/>
    <property type="match status" value="1"/>
</dbReference>
<dbReference type="Gene3D" id="3.30.450.20">
    <property type="entry name" value="PAS domain"/>
    <property type="match status" value="1"/>
</dbReference>
<dbReference type="SUPFAM" id="SSF55874">
    <property type="entry name" value="ATPase domain of HSP90 chaperone/DNA topoisomerase II/histidine kinase"/>
    <property type="match status" value="1"/>
</dbReference>
<feature type="transmembrane region" description="Helical" evidence="7">
    <location>
        <begin position="17"/>
        <end position="37"/>
    </location>
</feature>
<dbReference type="SMART" id="SM00388">
    <property type="entry name" value="HisKA"/>
    <property type="match status" value="1"/>
</dbReference>
<dbReference type="InterPro" id="IPR035965">
    <property type="entry name" value="PAS-like_dom_sf"/>
</dbReference>
<evidence type="ECO:0000256" key="3">
    <source>
        <dbReference type="ARBA" id="ARBA00012438"/>
    </source>
</evidence>
<proteinExistence type="predicted"/>
<keyword evidence="7" id="KW-0812">Transmembrane</keyword>
<dbReference type="InterPro" id="IPR033414">
    <property type="entry name" value="Sensor_dom"/>
</dbReference>
<dbReference type="EMBL" id="AONQ01000002">
    <property type="protein sequence ID" value="EME71898.1"/>
    <property type="molecule type" value="Genomic_DNA"/>
</dbReference>
<keyword evidence="5" id="KW-0808">Transferase</keyword>
<dbReference type="CDD" id="cd00082">
    <property type="entry name" value="HisKA"/>
    <property type="match status" value="1"/>
</dbReference>
<dbReference type="PATRIC" id="fig|1244869.3.peg.311"/>
<reference evidence="10 11" key="1">
    <citation type="journal article" date="2014" name="Genome Announc.">
        <title>Draft Genome Sequence of Magnetospirillum sp. Strain SO-1, a Freshwater Magnetotactic Bacterium Isolated from the Ol'khovka River, Russia.</title>
        <authorList>
            <person name="Grouzdev D.S."/>
            <person name="Dziuba M.V."/>
            <person name="Sukhacheva M.S."/>
            <person name="Mardanov A.V."/>
            <person name="Beletskiy A.V."/>
            <person name="Kuznetsov B.B."/>
            <person name="Skryabin K.G."/>
        </authorList>
    </citation>
    <scope>NUCLEOTIDE SEQUENCE [LARGE SCALE GENOMIC DNA]</scope>
    <source>
        <strain evidence="10 11">SO-1</strain>
    </source>
</reference>
<feature type="transmembrane region" description="Helical" evidence="7">
    <location>
        <begin position="150"/>
        <end position="170"/>
    </location>
</feature>
<dbReference type="InterPro" id="IPR036890">
    <property type="entry name" value="HATPase_C_sf"/>
</dbReference>
<dbReference type="SMART" id="SM00387">
    <property type="entry name" value="HATPase_c"/>
    <property type="match status" value="1"/>
</dbReference>
<dbReference type="PRINTS" id="PR00344">
    <property type="entry name" value="BCTRLSENSOR"/>
</dbReference>
<protein>
    <recommendedName>
        <fullName evidence="3">histidine kinase</fullName>
        <ecNumber evidence="3">2.7.13.3</ecNumber>
    </recommendedName>
</protein>
<keyword evidence="6 10" id="KW-0418">Kinase</keyword>
<evidence type="ECO:0000313" key="10">
    <source>
        <dbReference type="EMBL" id="EME71898.1"/>
    </source>
</evidence>
<name>M3AGA1_9PROT</name>
<dbReference type="Pfam" id="PF00512">
    <property type="entry name" value="HisKA"/>
    <property type="match status" value="1"/>
</dbReference>
<dbReference type="EC" id="2.7.13.3" evidence="3"/>
<dbReference type="InterPro" id="IPR004358">
    <property type="entry name" value="Sig_transdc_His_kin-like_C"/>
</dbReference>